<proteinExistence type="inferred from homology"/>
<evidence type="ECO:0000256" key="10">
    <source>
        <dbReference type="HAMAP-Rule" id="MF_00321"/>
    </source>
</evidence>
<dbReference type="InterPro" id="IPR030393">
    <property type="entry name" value="G_ENGB_dom"/>
</dbReference>
<keyword evidence="3 10" id="KW-0132">Cell division</keyword>
<dbReference type="CDD" id="cd01876">
    <property type="entry name" value="YihA_EngB"/>
    <property type="match status" value="1"/>
</dbReference>
<comment type="cofactor">
    <cofactor evidence="1">
        <name>Mg(2+)</name>
        <dbReference type="ChEBI" id="CHEBI:18420"/>
    </cofactor>
</comment>
<comment type="function">
    <text evidence="10">Necessary for normal cell division and for the maintenance of normal septation.</text>
</comment>
<sequence>MEEVPPVPSPQPEEPSEESLAFGRWLFAQDCQFIMAAADLNQLPLADLPEIAFAGRSNVGKSSLVNALTGRSTLARASNTPGRTQQLIFFDLGTQLRLVDLPGYGYAKAGKSAIRQWTRLTRAFLKGRASLMRVCLLVDARHGIKDSDREVMKELDDAAVSYQIILTKADKTKASEQAALLEATAKEARGHVAAHPEIMLTSAQENWGIDRLRASLSSFAQGAPRNDGPTT</sequence>
<keyword evidence="4" id="KW-0479">Metal-binding</keyword>
<organism evidence="12 13">
    <name type="scientific">Limibacillus halophilus</name>
    <dbReference type="NCBI Taxonomy" id="1579333"/>
    <lineage>
        <taxon>Bacteria</taxon>
        <taxon>Pseudomonadati</taxon>
        <taxon>Pseudomonadota</taxon>
        <taxon>Alphaproteobacteria</taxon>
        <taxon>Rhodospirillales</taxon>
        <taxon>Rhodovibrionaceae</taxon>
        <taxon>Limibacillus</taxon>
    </lineage>
</organism>
<dbReference type="GO" id="GO:0005525">
    <property type="term" value="F:GTP binding"/>
    <property type="evidence" value="ECO:0007669"/>
    <property type="project" value="UniProtKB-UniRule"/>
</dbReference>
<evidence type="ECO:0000256" key="7">
    <source>
        <dbReference type="ARBA" id="ARBA00023134"/>
    </source>
</evidence>
<gene>
    <name evidence="10" type="primary">engB</name>
    <name evidence="12" type="ORF">FHR98_002944</name>
</gene>
<evidence type="ECO:0000256" key="3">
    <source>
        <dbReference type="ARBA" id="ARBA00022618"/>
    </source>
</evidence>
<dbReference type="EMBL" id="JACHXA010000009">
    <property type="protein sequence ID" value="MBB3066636.1"/>
    <property type="molecule type" value="Genomic_DNA"/>
</dbReference>
<dbReference type="InterPro" id="IPR006073">
    <property type="entry name" value="GTP-bd"/>
</dbReference>
<evidence type="ECO:0000256" key="9">
    <source>
        <dbReference type="ARBA" id="ARBA00023306"/>
    </source>
</evidence>
<dbReference type="HAMAP" id="MF_00321">
    <property type="entry name" value="GTPase_EngB"/>
    <property type="match status" value="1"/>
</dbReference>
<keyword evidence="5 10" id="KW-0547">Nucleotide-binding</keyword>
<dbReference type="Pfam" id="PF01926">
    <property type="entry name" value="MMR_HSR1"/>
    <property type="match status" value="1"/>
</dbReference>
<evidence type="ECO:0000313" key="13">
    <source>
        <dbReference type="Proteomes" id="UP000581135"/>
    </source>
</evidence>
<keyword evidence="13" id="KW-1185">Reference proteome</keyword>
<accession>A0A839SYJ4</accession>
<evidence type="ECO:0000256" key="4">
    <source>
        <dbReference type="ARBA" id="ARBA00022723"/>
    </source>
</evidence>
<dbReference type="AlphaFoldDB" id="A0A839SYJ4"/>
<keyword evidence="9 10" id="KW-0131">Cell cycle</keyword>
<dbReference type="GO" id="GO:0005829">
    <property type="term" value="C:cytosol"/>
    <property type="evidence" value="ECO:0007669"/>
    <property type="project" value="TreeGrafter"/>
</dbReference>
<dbReference type="GO" id="GO:0000917">
    <property type="term" value="P:division septum assembly"/>
    <property type="evidence" value="ECO:0007669"/>
    <property type="project" value="UniProtKB-KW"/>
</dbReference>
<evidence type="ECO:0000256" key="8">
    <source>
        <dbReference type="ARBA" id="ARBA00023210"/>
    </source>
</evidence>
<dbReference type="Proteomes" id="UP000581135">
    <property type="component" value="Unassembled WGS sequence"/>
</dbReference>
<dbReference type="PANTHER" id="PTHR11649:SF13">
    <property type="entry name" value="ENGB-TYPE G DOMAIN-CONTAINING PROTEIN"/>
    <property type="match status" value="1"/>
</dbReference>
<evidence type="ECO:0000256" key="1">
    <source>
        <dbReference type="ARBA" id="ARBA00001946"/>
    </source>
</evidence>
<comment type="similarity">
    <text evidence="2 10">Belongs to the TRAFAC class TrmE-Era-EngA-EngB-Septin-like GTPase superfamily. EngB GTPase family.</text>
</comment>
<keyword evidence="8 10" id="KW-0717">Septation</keyword>
<comment type="caution">
    <text evidence="12">The sequence shown here is derived from an EMBL/GenBank/DDBJ whole genome shotgun (WGS) entry which is preliminary data.</text>
</comment>
<protein>
    <recommendedName>
        <fullName evidence="10">Probable GTP-binding protein EngB</fullName>
    </recommendedName>
</protein>
<dbReference type="GO" id="GO:0046872">
    <property type="term" value="F:metal ion binding"/>
    <property type="evidence" value="ECO:0007669"/>
    <property type="project" value="UniProtKB-KW"/>
</dbReference>
<keyword evidence="6" id="KW-0460">Magnesium</keyword>
<dbReference type="SUPFAM" id="SSF52540">
    <property type="entry name" value="P-loop containing nucleoside triphosphate hydrolases"/>
    <property type="match status" value="1"/>
</dbReference>
<dbReference type="InterPro" id="IPR027417">
    <property type="entry name" value="P-loop_NTPase"/>
</dbReference>
<evidence type="ECO:0000313" key="12">
    <source>
        <dbReference type="EMBL" id="MBB3066636.1"/>
    </source>
</evidence>
<evidence type="ECO:0000256" key="2">
    <source>
        <dbReference type="ARBA" id="ARBA00009638"/>
    </source>
</evidence>
<dbReference type="NCBIfam" id="TIGR03598">
    <property type="entry name" value="GTPase_YsxC"/>
    <property type="match status" value="1"/>
</dbReference>
<feature type="domain" description="EngB-type G" evidence="11">
    <location>
        <begin position="47"/>
        <end position="222"/>
    </location>
</feature>
<dbReference type="PANTHER" id="PTHR11649">
    <property type="entry name" value="MSS1/TRME-RELATED GTP-BINDING PROTEIN"/>
    <property type="match status" value="1"/>
</dbReference>
<dbReference type="PROSITE" id="PS51706">
    <property type="entry name" value="G_ENGB"/>
    <property type="match status" value="1"/>
</dbReference>
<reference evidence="12 13" key="1">
    <citation type="submission" date="2020-08" db="EMBL/GenBank/DDBJ databases">
        <title>Genomic Encyclopedia of Type Strains, Phase III (KMG-III): the genomes of soil and plant-associated and newly described type strains.</title>
        <authorList>
            <person name="Whitman W."/>
        </authorList>
    </citation>
    <scope>NUCLEOTIDE SEQUENCE [LARGE SCALE GENOMIC DNA]</scope>
    <source>
        <strain evidence="12 13">CECT 8803</strain>
    </source>
</reference>
<dbReference type="Gene3D" id="3.40.50.300">
    <property type="entry name" value="P-loop containing nucleotide triphosphate hydrolases"/>
    <property type="match status" value="1"/>
</dbReference>
<dbReference type="RefSeq" id="WP_183417461.1">
    <property type="nucleotide sequence ID" value="NZ_JACHXA010000009.1"/>
</dbReference>
<evidence type="ECO:0000259" key="11">
    <source>
        <dbReference type="PROSITE" id="PS51706"/>
    </source>
</evidence>
<name>A0A839SYJ4_9PROT</name>
<dbReference type="InterPro" id="IPR019987">
    <property type="entry name" value="GTP-bd_ribosome_bio_YsxC"/>
</dbReference>
<keyword evidence="7 10" id="KW-0342">GTP-binding</keyword>
<evidence type="ECO:0000256" key="5">
    <source>
        <dbReference type="ARBA" id="ARBA00022741"/>
    </source>
</evidence>
<evidence type="ECO:0000256" key="6">
    <source>
        <dbReference type="ARBA" id="ARBA00022842"/>
    </source>
</evidence>